<evidence type="ECO:0000313" key="2">
    <source>
        <dbReference type="Proteomes" id="UP000215914"/>
    </source>
</evidence>
<proteinExistence type="predicted"/>
<sequence>MFSTTPRTRIPTFLQKLTSFLTSISETCCGVVTIIKLFNDPVFTWAAPDDRVIRVGEHEPDRHYAYGVNVNGGPT</sequence>
<dbReference type="EMBL" id="MNCJ02000330">
    <property type="protein sequence ID" value="KAF5763358.1"/>
    <property type="molecule type" value="Genomic_DNA"/>
</dbReference>
<name>A0A9K3DZT2_HELAN</name>
<dbReference type="AlphaFoldDB" id="A0A9K3DZT2"/>
<dbReference type="Gramene" id="mRNA:HanXRQr2_Chr15g0679291">
    <property type="protein sequence ID" value="mRNA:HanXRQr2_Chr15g0679291"/>
    <property type="gene ID" value="HanXRQr2_Chr15g0679291"/>
</dbReference>
<reference evidence="1" key="1">
    <citation type="journal article" date="2017" name="Nature">
        <title>The sunflower genome provides insights into oil metabolism, flowering and Asterid evolution.</title>
        <authorList>
            <person name="Badouin H."/>
            <person name="Gouzy J."/>
            <person name="Grassa C.J."/>
            <person name="Murat F."/>
            <person name="Staton S.E."/>
            <person name="Cottret L."/>
            <person name="Lelandais-Briere C."/>
            <person name="Owens G.L."/>
            <person name="Carrere S."/>
            <person name="Mayjonade B."/>
            <person name="Legrand L."/>
            <person name="Gill N."/>
            <person name="Kane N.C."/>
            <person name="Bowers J.E."/>
            <person name="Hubner S."/>
            <person name="Bellec A."/>
            <person name="Berard A."/>
            <person name="Berges H."/>
            <person name="Blanchet N."/>
            <person name="Boniface M.C."/>
            <person name="Brunel D."/>
            <person name="Catrice O."/>
            <person name="Chaidir N."/>
            <person name="Claudel C."/>
            <person name="Donnadieu C."/>
            <person name="Faraut T."/>
            <person name="Fievet G."/>
            <person name="Helmstetter N."/>
            <person name="King M."/>
            <person name="Knapp S.J."/>
            <person name="Lai Z."/>
            <person name="Le Paslier M.C."/>
            <person name="Lippi Y."/>
            <person name="Lorenzon L."/>
            <person name="Mandel J.R."/>
            <person name="Marage G."/>
            <person name="Marchand G."/>
            <person name="Marquand E."/>
            <person name="Bret-Mestries E."/>
            <person name="Morien E."/>
            <person name="Nambeesan S."/>
            <person name="Nguyen T."/>
            <person name="Pegot-Espagnet P."/>
            <person name="Pouilly N."/>
            <person name="Raftis F."/>
            <person name="Sallet E."/>
            <person name="Schiex T."/>
            <person name="Thomas J."/>
            <person name="Vandecasteele C."/>
            <person name="Vares D."/>
            <person name="Vear F."/>
            <person name="Vautrin S."/>
            <person name="Crespi M."/>
            <person name="Mangin B."/>
            <person name="Burke J.M."/>
            <person name="Salse J."/>
            <person name="Munos S."/>
            <person name="Vincourt P."/>
            <person name="Rieseberg L.H."/>
            <person name="Langlade N.B."/>
        </authorList>
    </citation>
    <scope>NUCLEOTIDE SEQUENCE</scope>
    <source>
        <tissue evidence="1">Leaves</tissue>
    </source>
</reference>
<gene>
    <name evidence="1" type="ORF">HanXRQr2_Chr15g0679291</name>
</gene>
<keyword evidence="2" id="KW-1185">Reference proteome</keyword>
<dbReference type="Proteomes" id="UP000215914">
    <property type="component" value="Unassembled WGS sequence"/>
</dbReference>
<accession>A0A9K3DZT2</accession>
<evidence type="ECO:0000313" key="1">
    <source>
        <dbReference type="EMBL" id="KAF5763358.1"/>
    </source>
</evidence>
<organism evidence="1 2">
    <name type="scientific">Helianthus annuus</name>
    <name type="common">Common sunflower</name>
    <dbReference type="NCBI Taxonomy" id="4232"/>
    <lineage>
        <taxon>Eukaryota</taxon>
        <taxon>Viridiplantae</taxon>
        <taxon>Streptophyta</taxon>
        <taxon>Embryophyta</taxon>
        <taxon>Tracheophyta</taxon>
        <taxon>Spermatophyta</taxon>
        <taxon>Magnoliopsida</taxon>
        <taxon>eudicotyledons</taxon>
        <taxon>Gunneridae</taxon>
        <taxon>Pentapetalae</taxon>
        <taxon>asterids</taxon>
        <taxon>campanulids</taxon>
        <taxon>Asterales</taxon>
        <taxon>Asteraceae</taxon>
        <taxon>Asteroideae</taxon>
        <taxon>Heliantheae alliance</taxon>
        <taxon>Heliantheae</taxon>
        <taxon>Helianthus</taxon>
    </lineage>
</organism>
<reference evidence="1" key="2">
    <citation type="submission" date="2020-06" db="EMBL/GenBank/DDBJ databases">
        <title>Helianthus annuus Genome sequencing and assembly Release 2.</title>
        <authorList>
            <person name="Gouzy J."/>
            <person name="Langlade N."/>
            <person name="Munos S."/>
        </authorList>
    </citation>
    <scope>NUCLEOTIDE SEQUENCE</scope>
    <source>
        <tissue evidence="1">Leaves</tissue>
    </source>
</reference>
<protein>
    <submittedName>
        <fullName evidence="1">Uncharacterized protein</fullName>
    </submittedName>
</protein>
<comment type="caution">
    <text evidence="1">The sequence shown here is derived from an EMBL/GenBank/DDBJ whole genome shotgun (WGS) entry which is preliminary data.</text>
</comment>